<dbReference type="EMBL" id="CM056742">
    <property type="protein sequence ID" value="KAJ8675476.1"/>
    <property type="molecule type" value="Genomic_DNA"/>
</dbReference>
<name>A0ACC2NXZ7_9HYME</name>
<comment type="caution">
    <text evidence="1">The sequence shown here is derived from an EMBL/GenBank/DDBJ whole genome shotgun (WGS) entry which is preliminary data.</text>
</comment>
<evidence type="ECO:0000313" key="1">
    <source>
        <dbReference type="EMBL" id="KAJ8675476.1"/>
    </source>
</evidence>
<protein>
    <submittedName>
        <fullName evidence="1">Uncharacterized protein</fullName>
    </submittedName>
</protein>
<proteinExistence type="predicted"/>
<reference evidence="1" key="1">
    <citation type="submission" date="2023-04" db="EMBL/GenBank/DDBJ databases">
        <title>A chromosome-level genome assembly of the parasitoid wasp Eretmocerus hayati.</title>
        <authorList>
            <person name="Zhong Y."/>
            <person name="Liu S."/>
            <person name="Liu Y."/>
        </authorList>
    </citation>
    <scope>NUCLEOTIDE SEQUENCE</scope>
    <source>
        <strain evidence="1">ZJU_SS_LIU_2023</strain>
    </source>
</reference>
<evidence type="ECO:0000313" key="2">
    <source>
        <dbReference type="Proteomes" id="UP001239111"/>
    </source>
</evidence>
<gene>
    <name evidence="1" type="ORF">QAD02_011262</name>
</gene>
<organism evidence="1 2">
    <name type="scientific">Eretmocerus hayati</name>
    <dbReference type="NCBI Taxonomy" id="131215"/>
    <lineage>
        <taxon>Eukaryota</taxon>
        <taxon>Metazoa</taxon>
        <taxon>Ecdysozoa</taxon>
        <taxon>Arthropoda</taxon>
        <taxon>Hexapoda</taxon>
        <taxon>Insecta</taxon>
        <taxon>Pterygota</taxon>
        <taxon>Neoptera</taxon>
        <taxon>Endopterygota</taxon>
        <taxon>Hymenoptera</taxon>
        <taxon>Apocrita</taxon>
        <taxon>Proctotrupomorpha</taxon>
        <taxon>Chalcidoidea</taxon>
        <taxon>Aphelinidae</taxon>
        <taxon>Aphelininae</taxon>
        <taxon>Eretmocerus</taxon>
    </lineage>
</organism>
<dbReference type="Proteomes" id="UP001239111">
    <property type="component" value="Chromosome 2"/>
</dbReference>
<sequence length="1478" mass="166518">MVSPSKLQQQQRDKAKARNAVASSGASAAGGIRIQRGAKPLEKKLFYLDIKNHVLSAKLEERIKELGGVIELFLVKGVSLIVTDKPNKPSQANTSDRSKWGYASGGSGGPPSLRSVEVPTPTPTPPTPYRSVEGPLSNSTNQRGPTTQRSKSRVDAMLERALIHPQQCTVDPLSNAANWGIPIWTTYELNAWLDKLTASVRDANNIKRDNKKATAAVKEVKVKHLKNPFIKFESYRRETRPIFVELQAWPTINFDGEPGSCPFDVKKREKKEVESVNKEIKENREKHHNHNKTKGKDMTRRPRAPATRARKTENTGYCEICRTDYRSLTKHLQSDQHNNFIQDNKNFLSLDNLISTGASVEAFLSCNRPKDVRRHCNPFHRKRDHSLDNGILSAHEKSEKIENASLRDFNLDDMKMMQCNGARRNLNLDSAHNLRTRSKHESGHLLRSMGKPLDDLEKNERSSERYIIKKRAKGIVWIEEDSEDDDNPDKEQVDFDGKPLIDKLSPSDKSRKDSNNGEDQSTRVRMNGDVDFDAIDSKQKVRDSIKAASNDNTLKESFTEANLKNRVNGYEKREDRRRMMNEPSLDSDANEVGNANQTDVADVANHECGVSNEKPHPHDDDDSNSLNSVSNSVRDGRSRSSRRGAKGFRGFRNRPRLSVEERLIEDNRAYYKVEVLGNKLRSSAMPISTFNVSPKKEQGNETKKDDEPSSEKPVVIRFNRVRRSELSLLSDEAESFMFGDPKRDDDSSEQSDCEQSSILPKDTESDRDPAINSLVMSSSPAANLTPKQEVPDDDIHDSAASRARKRRRTQTEALLMDNTDYYKFETPGSRLRFQAPLTGISDPQTTQIPSQLPNVDTEEEPQKILPSKPSPKVEKMHFSFEAVPRSEAWYQTYHRQDEGAEFYYFSEIDDKPFLLPYEIENFHEILAKSIQNSAHHKRSRGRGNPANCRSPRKSPRCHASTLAIMSTIIRRKELQTTNLSTIEEEGKKKSSNETAKSAKKSSEKSDVDKDLNELVKNIDNMLSENDSQELDEFDSDILKLGADTALGSDVTPKGPPSNLVEMLENYSDAMNCIENSSCASSDCGEFGSEHPSKRRKKKRKNLTGWPGNKMRRKLQIKHLAEELQKEYAKEFGTSLEQNDNEASEALGDDASNADEDGNNNAEQEDERVSMTPSSKRGRGRKGRGKMDKDELIEESEGKSATESVVDSETPSRRKKASLGSPTRIKVEIEDESEFTGVKRRRNLLSMSEESEASLSNKEVSLVRRANTSSPRRKPVSPKFKRKRQRSNTMCSEASQQTGAEHIRRQISTSPRKSQKSSSETGNIPLARRMKMSPRGRRKMTKLSRLTSKAVAQARNCRKPFLGVGGRGRPKKPRRIDSVSSDILQNGEGGDSLDSLSISASDVDQRRSSIDLQPVVRVMKIEDQVDIDSNSVISVSVASNRRLRSSSSPKTCMQPPKKRFKDFSVGRRQQMTSQWVRSS</sequence>
<keyword evidence="2" id="KW-1185">Reference proteome</keyword>
<accession>A0ACC2NXZ7</accession>